<reference evidence="3 4" key="1">
    <citation type="submission" date="2019-04" db="EMBL/GenBank/DDBJ databases">
        <title>Friends and foes A comparative genomics study of 23 Aspergillus species from section Flavi.</title>
        <authorList>
            <consortium name="DOE Joint Genome Institute"/>
            <person name="Kjaerbolling I."/>
            <person name="Vesth T."/>
            <person name="Frisvad J.C."/>
            <person name="Nybo J.L."/>
            <person name="Theobald S."/>
            <person name="Kildgaard S."/>
            <person name="Isbrandt T."/>
            <person name="Kuo A."/>
            <person name="Sato A."/>
            <person name="Lyhne E.K."/>
            <person name="Kogle M.E."/>
            <person name="Wiebenga A."/>
            <person name="Kun R.S."/>
            <person name="Lubbers R.J."/>
            <person name="Makela M.R."/>
            <person name="Barry K."/>
            <person name="Chovatia M."/>
            <person name="Clum A."/>
            <person name="Daum C."/>
            <person name="Haridas S."/>
            <person name="He G."/>
            <person name="LaButti K."/>
            <person name="Lipzen A."/>
            <person name="Mondo S."/>
            <person name="Riley R."/>
            <person name="Salamov A."/>
            <person name="Simmons B.A."/>
            <person name="Magnuson J.K."/>
            <person name="Henrissat B."/>
            <person name="Mortensen U.H."/>
            <person name="Larsen T.O."/>
            <person name="Devries R.P."/>
            <person name="Grigoriev I.V."/>
            <person name="Machida M."/>
            <person name="Baker S.E."/>
            <person name="Andersen M.R."/>
        </authorList>
    </citation>
    <scope>NUCLEOTIDE SEQUENCE [LARGE SCALE GENOMIC DNA]</scope>
    <source>
        <strain evidence="3 4">IBT 18842</strain>
    </source>
</reference>
<evidence type="ECO:0000313" key="3">
    <source>
        <dbReference type="EMBL" id="KAE8153385.1"/>
    </source>
</evidence>
<sequence length="232" mass="25604">MYRFIILLTLYISLVAAGKSASKIAEPKTPKPLRDNCKDISVYEWRPNANQGPIPMLKASCKQPNGNLKESTVDLDNCLGFDRFKGTIIRNVQEALSLGKWCRPCLYNKEWVGSELRCSCDTKSKQEYPMIAKFDLEAVLGFDKGKLYCLHRGPNSNNGVLKKQNTDFDSKGGKDQGSKSSKNVNFGEVTYEPDGNTQGNNQESGQGNTQTNSKANGQANNKGSNQANNQAH</sequence>
<dbReference type="EMBL" id="ML742040">
    <property type="protein sequence ID" value="KAE8153385.1"/>
    <property type="molecule type" value="Genomic_DNA"/>
</dbReference>
<name>A0A5N6U424_ASPAV</name>
<evidence type="ECO:0000256" key="1">
    <source>
        <dbReference type="SAM" id="MobiDB-lite"/>
    </source>
</evidence>
<dbReference type="InterPro" id="IPR036673">
    <property type="entry name" value="Cyanovirin-N_sf"/>
</dbReference>
<keyword evidence="4" id="KW-1185">Reference proteome</keyword>
<dbReference type="SUPFAM" id="SSF51322">
    <property type="entry name" value="Cyanovirin-N"/>
    <property type="match status" value="1"/>
</dbReference>
<keyword evidence="2" id="KW-0732">Signal</keyword>
<organism evidence="3 4">
    <name type="scientific">Aspergillus avenaceus</name>
    <dbReference type="NCBI Taxonomy" id="36643"/>
    <lineage>
        <taxon>Eukaryota</taxon>
        <taxon>Fungi</taxon>
        <taxon>Dikarya</taxon>
        <taxon>Ascomycota</taxon>
        <taxon>Pezizomycotina</taxon>
        <taxon>Eurotiomycetes</taxon>
        <taxon>Eurotiomycetidae</taxon>
        <taxon>Eurotiales</taxon>
        <taxon>Aspergillaceae</taxon>
        <taxon>Aspergillus</taxon>
        <taxon>Aspergillus subgen. Circumdati</taxon>
    </lineage>
</organism>
<dbReference type="Gene3D" id="2.30.60.10">
    <property type="entry name" value="Cyanovirin-N"/>
    <property type="match status" value="1"/>
</dbReference>
<evidence type="ECO:0000256" key="2">
    <source>
        <dbReference type="SAM" id="SignalP"/>
    </source>
</evidence>
<dbReference type="AlphaFoldDB" id="A0A5N6U424"/>
<feature type="compositionally biased region" description="Basic and acidic residues" evidence="1">
    <location>
        <begin position="164"/>
        <end position="177"/>
    </location>
</feature>
<evidence type="ECO:0000313" key="4">
    <source>
        <dbReference type="Proteomes" id="UP000325780"/>
    </source>
</evidence>
<feature type="signal peptide" evidence="2">
    <location>
        <begin position="1"/>
        <end position="17"/>
    </location>
</feature>
<accession>A0A5N6U424</accession>
<dbReference type="Proteomes" id="UP000325780">
    <property type="component" value="Unassembled WGS sequence"/>
</dbReference>
<feature type="region of interest" description="Disordered" evidence="1">
    <location>
        <begin position="159"/>
        <end position="232"/>
    </location>
</feature>
<feature type="chain" id="PRO_5024998574" evidence="2">
    <location>
        <begin position="18"/>
        <end position="232"/>
    </location>
</feature>
<protein>
    <submittedName>
        <fullName evidence="3">Uncharacterized protein</fullName>
    </submittedName>
</protein>
<feature type="compositionally biased region" description="Polar residues" evidence="1">
    <location>
        <begin position="195"/>
        <end position="232"/>
    </location>
</feature>
<proteinExistence type="predicted"/>
<gene>
    <name evidence="3" type="ORF">BDV25DRAFT_136987</name>
</gene>